<dbReference type="Proteomes" id="UP001558652">
    <property type="component" value="Unassembled WGS sequence"/>
</dbReference>
<keyword evidence="1" id="KW-0862">Zinc</keyword>
<dbReference type="PROSITE" id="PS51293">
    <property type="entry name" value="SANT"/>
    <property type="match status" value="1"/>
</dbReference>
<feature type="compositionally biased region" description="Low complexity" evidence="2">
    <location>
        <begin position="146"/>
        <end position="157"/>
    </location>
</feature>
<feature type="domain" description="C2H2-type" evidence="3">
    <location>
        <begin position="94"/>
        <end position="121"/>
    </location>
</feature>
<dbReference type="GO" id="GO:0008270">
    <property type="term" value="F:zinc ion binding"/>
    <property type="evidence" value="ECO:0007669"/>
    <property type="project" value="UniProtKB-KW"/>
</dbReference>
<name>A0ABD0Y5S0_9HEMI</name>
<dbReference type="EMBL" id="JBFDAA010000023">
    <property type="protein sequence ID" value="KAL1110103.1"/>
    <property type="molecule type" value="Genomic_DNA"/>
</dbReference>
<dbReference type="Pfam" id="PF00096">
    <property type="entry name" value="zf-C2H2"/>
    <property type="match status" value="1"/>
</dbReference>
<dbReference type="InterPro" id="IPR013087">
    <property type="entry name" value="Znf_C2H2_type"/>
</dbReference>
<evidence type="ECO:0000259" key="3">
    <source>
        <dbReference type="PROSITE" id="PS50157"/>
    </source>
</evidence>
<feature type="region of interest" description="Disordered" evidence="2">
    <location>
        <begin position="108"/>
        <end position="157"/>
    </location>
</feature>
<dbReference type="SMART" id="SM00355">
    <property type="entry name" value="ZnF_C2H2"/>
    <property type="match status" value="1"/>
</dbReference>
<evidence type="ECO:0000259" key="4">
    <source>
        <dbReference type="PROSITE" id="PS51293"/>
    </source>
</evidence>
<accession>A0ABD0Y5S0</accession>
<dbReference type="PANTHER" id="PTHR16089">
    <property type="entry name" value="REST COREPRESSOR COREST PROTEIN-RELATED"/>
    <property type="match status" value="1"/>
</dbReference>
<keyword evidence="1" id="KW-0479">Metal-binding</keyword>
<dbReference type="AlphaFoldDB" id="A0ABD0Y5S0"/>
<dbReference type="SUPFAM" id="SSF57667">
    <property type="entry name" value="beta-beta-alpha zinc fingers"/>
    <property type="match status" value="1"/>
</dbReference>
<dbReference type="InterPro" id="IPR051066">
    <property type="entry name" value="Trans_reg/Corepressor"/>
</dbReference>
<comment type="caution">
    <text evidence="5">The sequence shown here is derived from an EMBL/GenBank/DDBJ whole genome shotgun (WGS) entry which is preliminary data.</text>
</comment>
<dbReference type="InterPro" id="IPR017884">
    <property type="entry name" value="SANT_dom"/>
</dbReference>
<gene>
    <name evidence="5" type="ORF">AAG570_008180</name>
</gene>
<evidence type="ECO:0000313" key="5">
    <source>
        <dbReference type="EMBL" id="KAL1110103.1"/>
    </source>
</evidence>
<dbReference type="PROSITE" id="PS00028">
    <property type="entry name" value="ZINC_FINGER_C2H2_1"/>
    <property type="match status" value="1"/>
</dbReference>
<reference evidence="5 6" key="1">
    <citation type="submission" date="2024-07" db="EMBL/GenBank/DDBJ databases">
        <title>Chromosome-level genome assembly of the water stick insect Ranatra chinensis (Heteroptera: Nepidae).</title>
        <authorList>
            <person name="Liu X."/>
        </authorList>
    </citation>
    <scope>NUCLEOTIDE SEQUENCE [LARGE SCALE GENOMIC DNA]</scope>
    <source>
        <strain evidence="5">Cailab_2021Rc</strain>
        <tissue evidence="5">Muscle</tissue>
    </source>
</reference>
<dbReference type="Gene3D" id="3.30.160.60">
    <property type="entry name" value="Classic Zinc Finger"/>
    <property type="match status" value="1"/>
</dbReference>
<dbReference type="PROSITE" id="PS50157">
    <property type="entry name" value="ZINC_FINGER_C2H2_2"/>
    <property type="match status" value="1"/>
</dbReference>
<evidence type="ECO:0000313" key="6">
    <source>
        <dbReference type="Proteomes" id="UP001558652"/>
    </source>
</evidence>
<protein>
    <submittedName>
        <fullName evidence="5">Uncharacterized protein</fullName>
    </submittedName>
</protein>
<organism evidence="5 6">
    <name type="scientific">Ranatra chinensis</name>
    <dbReference type="NCBI Taxonomy" id="642074"/>
    <lineage>
        <taxon>Eukaryota</taxon>
        <taxon>Metazoa</taxon>
        <taxon>Ecdysozoa</taxon>
        <taxon>Arthropoda</taxon>
        <taxon>Hexapoda</taxon>
        <taxon>Insecta</taxon>
        <taxon>Pterygota</taxon>
        <taxon>Neoptera</taxon>
        <taxon>Paraneoptera</taxon>
        <taxon>Hemiptera</taxon>
        <taxon>Heteroptera</taxon>
        <taxon>Panheteroptera</taxon>
        <taxon>Nepomorpha</taxon>
        <taxon>Nepidae</taxon>
        <taxon>Ranatrinae</taxon>
        <taxon>Ranatra</taxon>
    </lineage>
</organism>
<dbReference type="PANTHER" id="PTHR16089:SF40">
    <property type="entry name" value="SUPPRESSOR OF ACTIVATED EGL-4 PROTEIN 1"/>
    <property type="match status" value="1"/>
</dbReference>
<feature type="region of interest" description="Disordered" evidence="2">
    <location>
        <begin position="66"/>
        <end position="85"/>
    </location>
</feature>
<keyword evidence="6" id="KW-1185">Reference proteome</keyword>
<evidence type="ECO:0000256" key="1">
    <source>
        <dbReference type="PROSITE-ProRule" id="PRU00042"/>
    </source>
</evidence>
<dbReference type="InterPro" id="IPR036236">
    <property type="entry name" value="Znf_C2H2_sf"/>
</dbReference>
<proteinExistence type="predicted"/>
<sequence>QVGSKTTKQCIQFYYLWKKVCPEEYKKSKLVRKKHREIESETEISKIDVPSFNSRAALNGHIRIHVGGTTGRCPTPDKRSSPAQMSIAETAEEYPCKICGKIFNKVKSRSAHMKSHRSADSETRKPKLDSHKLEIAEQSAGRSMGVSSSSTTVNRPL</sequence>
<feature type="non-terminal residue" evidence="5">
    <location>
        <position position="1"/>
    </location>
</feature>
<evidence type="ECO:0000256" key="2">
    <source>
        <dbReference type="SAM" id="MobiDB-lite"/>
    </source>
</evidence>
<keyword evidence="1" id="KW-0863">Zinc-finger</keyword>
<feature type="compositionally biased region" description="Basic and acidic residues" evidence="2">
    <location>
        <begin position="117"/>
        <end position="135"/>
    </location>
</feature>
<feature type="domain" description="SANT" evidence="4">
    <location>
        <begin position="1"/>
        <end position="22"/>
    </location>
</feature>